<proteinExistence type="predicted"/>
<accession>A0A0D2VU94</accession>
<dbReference type="STRING" id="595528.A0A0D2VU94"/>
<dbReference type="InParanoid" id="A0A0D2VU94"/>
<evidence type="ECO:0008006" key="4">
    <source>
        <dbReference type="Google" id="ProtNLM"/>
    </source>
</evidence>
<dbReference type="PANTHER" id="PTHR16230:SF3">
    <property type="entry name" value="BIOGENESIS OF LYSOSOMAL ORGANELLES COMPLEX-1, SUBUNIT 4, CAPPUCCINO"/>
    <property type="match status" value="1"/>
</dbReference>
<dbReference type="EMBL" id="KE346368">
    <property type="protein sequence ID" value="KJE94937.1"/>
    <property type="molecule type" value="Genomic_DNA"/>
</dbReference>
<evidence type="ECO:0000256" key="1">
    <source>
        <dbReference type="SAM" id="Coils"/>
    </source>
</evidence>
<keyword evidence="3" id="KW-1185">Reference proteome</keyword>
<organism evidence="2 3">
    <name type="scientific">Capsaspora owczarzaki (strain ATCC 30864)</name>
    <dbReference type="NCBI Taxonomy" id="595528"/>
    <lineage>
        <taxon>Eukaryota</taxon>
        <taxon>Filasterea</taxon>
        <taxon>Capsaspora</taxon>
    </lineage>
</organism>
<dbReference type="PhylomeDB" id="A0A0D2VU94"/>
<evidence type="ECO:0000313" key="2">
    <source>
        <dbReference type="EMBL" id="KJE94937.1"/>
    </source>
</evidence>
<evidence type="ECO:0000313" key="3">
    <source>
        <dbReference type="Proteomes" id="UP000008743"/>
    </source>
</evidence>
<sequence>MSEAASTLSPAAASALATAAAIEAEAASIDAATATTVAAASVDTTTGATAGGASAAAPEMASPVTIAAAAVAAAQVEIDLSAASAKAAADYAQFLRFENLGEITAVATNVDDMLKKLDEMRSLSETLHRDSLVTIQTHLPYLMKNTAKLQGLFAYIEQVEKYINHIKGFVSRLEERLDQAEKDFQSRSIKKVFDGFKLPSLFGKKSMEVPVAAPPGRFHPVEVFATEDYFPARESDVVAESE</sequence>
<feature type="coiled-coil region" evidence="1">
    <location>
        <begin position="163"/>
        <end position="190"/>
    </location>
</feature>
<dbReference type="InterPro" id="IPR024857">
    <property type="entry name" value="Cappuccino"/>
</dbReference>
<dbReference type="AlphaFoldDB" id="A0A0D2VU94"/>
<dbReference type="Proteomes" id="UP000008743">
    <property type="component" value="Unassembled WGS sequence"/>
</dbReference>
<keyword evidence="1" id="KW-0175">Coiled coil</keyword>
<dbReference type="PANTHER" id="PTHR16230">
    <property type="entry name" value="CAPPUCCINO"/>
    <property type="match status" value="1"/>
</dbReference>
<dbReference type="OrthoDB" id="2372305at2759"/>
<gene>
    <name evidence="2" type="ORF">CAOG_009861</name>
</gene>
<name>A0A0D2VU94_CAPO3</name>
<dbReference type="GO" id="GO:0031083">
    <property type="term" value="C:BLOC-1 complex"/>
    <property type="evidence" value="ECO:0007669"/>
    <property type="project" value="TreeGrafter"/>
</dbReference>
<reference evidence="3" key="1">
    <citation type="submission" date="2011-02" db="EMBL/GenBank/DDBJ databases">
        <title>The Genome Sequence of Capsaspora owczarzaki ATCC 30864.</title>
        <authorList>
            <person name="Russ C."/>
            <person name="Cuomo C."/>
            <person name="Burger G."/>
            <person name="Gray M.W."/>
            <person name="Holland P.W.H."/>
            <person name="King N."/>
            <person name="Lang F.B.F."/>
            <person name="Roger A.J."/>
            <person name="Ruiz-Trillo I."/>
            <person name="Young S.K."/>
            <person name="Zeng Q."/>
            <person name="Gargeya S."/>
            <person name="Alvarado L."/>
            <person name="Berlin A."/>
            <person name="Chapman S.B."/>
            <person name="Chen Z."/>
            <person name="Freedman E."/>
            <person name="Gellesch M."/>
            <person name="Goldberg J."/>
            <person name="Griggs A."/>
            <person name="Gujja S."/>
            <person name="Heilman E."/>
            <person name="Heiman D."/>
            <person name="Howarth C."/>
            <person name="Mehta T."/>
            <person name="Neiman D."/>
            <person name="Pearson M."/>
            <person name="Roberts A."/>
            <person name="Saif S."/>
            <person name="Shea T."/>
            <person name="Shenoy N."/>
            <person name="Sisk P."/>
            <person name="Stolte C."/>
            <person name="Sykes S."/>
            <person name="White J."/>
            <person name="Yandava C."/>
            <person name="Haas B."/>
            <person name="Nusbaum C."/>
            <person name="Birren B."/>
        </authorList>
    </citation>
    <scope>NUCLEOTIDE SEQUENCE</scope>
    <source>
        <strain evidence="3">ATCC 30864</strain>
    </source>
</reference>
<protein>
    <recommendedName>
        <fullName evidence="4">Biogenesis of lysosome-related organelles complex 1 subunit 4</fullName>
    </recommendedName>
</protein>